<dbReference type="GO" id="GO:0031625">
    <property type="term" value="F:ubiquitin protein ligase binding"/>
    <property type="evidence" value="ECO:0007669"/>
    <property type="project" value="InterPro"/>
</dbReference>
<dbReference type="PANTHER" id="PTHR11932">
    <property type="entry name" value="CULLIN"/>
    <property type="match status" value="1"/>
</dbReference>
<dbReference type="SUPFAM" id="SSF75632">
    <property type="entry name" value="Cullin homology domain"/>
    <property type="match status" value="1"/>
</dbReference>
<reference evidence="11 12" key="1">
    <citation type="submission" date="2016-07" db="EMBL/GenBank/DDBJ databases">
        <title>Pervasive Adenine N6-methylation of Active Genes in Fungi.</title>
        <authorList>
            <consortium name="DOE Joint Genome Institute"/>
            <person name="Mondo S.J."/>
            <person name="Dannebaum R.O."/>
            <person name="Kuo R.C."/>
            <person name="Labutti K."/>
            <person name="Haridas S."/>
            <person name="Kuo A."/>
            <person name="Salamov A."/>
            <person name="Ahrendt S.R."/>
            <person name="Lipzen A."/>
            <person name="Sullivan W."/>
            <person name="Andreopoulos W.B."/>
            <person name="Clum A."/>
            <person name="Lindquist E."/>
            <person name="Daum C."/>
            <person name="Ramamoorthy G.K."/>
            <person name="Gryganskyi A."/>
            <person name="Culley D."/>
            <person name="Magnuson J.K."/>
            <person name="James T.Y."/>
            <person name="O'Malley M.A."/>
            <person name="Stajich J.E."/>
            <person name="Spatafora J.W."/>
            <person name="Visel A."/>
            <person name="Grigoriev I.V."/>
        </authorList>
    </citation>
    <scope>NUCLEOTIDE SEQUENCE [LARGE SCALE GENOMIC DNA]</scope>
    <source>
        <strain evidence="11 12">PL171</strain>
    </source>
</reference>
<dbReference type="InterPro" id="IPR001373">
    <property type="entry name" value="Cullin_N"/>
</dbReference>
<evidence type="ECO:0000256" key="1">
    <source>
        <dbReference type="ARBA" id="ARBA00004906"/>
    </source>
</evidence>
<dbReference type="AlphaFoldDB" id="A0A1Y2HD12"/>
<dbReference type="EMBL" id="MCFL01000046">
    <property type="protein sequence ID" value="ORZ32459.1"/>
    <property type="molecule type" value="Genomic_DNA"/>
</dbReference>
<dbReference type="Gene3D" id="1.10.10.10">
    <property type="entry name" value="Winged helix-like DNA-binding domain superfamily/Winged helix DNA-binding domain"/>
    <property type="match status" value="1"/>
</dbReference>
<dbReference type="InterPro" id="IPR036317">
    <property type="entry name" value="Cullin_homology_sf"/>
</dbReference>
<dbReference type="FunFam" id="1.10.10.10:FF:000014">
    <property type="entry name" value="Cullin 1"/>
    <property type="match status" value="1"/>
</dbReference>
<dbReference type="GO" id="GO:0006511">
    <property type="term" value="P:ubiquitin-dependent protein catabolic process"/>
    <property type="evidence" value="ECO:0007669"/>
    <property type="project" value="InterPro"/>
</dbReference>
<comment type="similarity">
    <text evidence="2 7 8">Belongs to the cullin family.</text>
</comment>
<dbReference type="SUPFAM" id="SSF74788">
    <property type="entry name" value="Cullin repeat-like"/>
    <property type="match status" value="1"/>
</dbReference>
<proteinExistence type="inferred from homology"/>
<evidence type="ECO:0000313" key="11">
    <source>
        <dbReference type="EMBL" id="ORZ32459.1"/>
    </source>
</evidence>
<protein>
    <recommendedName>
        <fullName evidence="6">Cullin-5</fullName>
    </recommendedName>
</protein>
<dbReference type="SMART" id="SM00884">
    <property type="entry name" value="Cullin_Nedd8"/>
    <property type="match status" value="1"/>
</dbReference>
<sequence length="791" mass="86832">MDLYTLVYSMCNTRPKPMHEDLFLRIADFLHRHTLAVSDRILANAHQPLQAYATEWAIYLHAAQTLNIVCEVLNRAITAPLRGAPMSAAMKAFQDRRPMVGDSMYRRQSVESQLIGVAMDVVKMDREGVLGPHEACKALALSLVTLQAKMSHSTLSLYISDYESVFLAQTRAYYEQESRTYARDLTVSAFMRTAQDRLAQEKQRGGRYLHPSSLDKLLYECNAQYIDCHKDKIRGAFGDMLSSQFEQLAYSLLSHISGGIELLTQVYEKFVIAEGRKLVSPDPKTLVTSLGALHASLTSQITSHFHSDPKFVASMDMAYRTVINDSAVHAPKLIATFCDWLLRKANKQSDADIEQALTPIMTLFVYIDDKDVFHKCYARLLAKRLIQRLTHVTDMTLSAETSAGFRDAAKGSSAAVGLEVQILTAGTWPLSQVNVPPIQQLPEEVAQSVGEFSTSSSSATTSATSLTWLCTNGPCSHSSTRPCHPRPHPHPIPLPTMTRAAIASALGSPQHDADRTIDSLLDAHLLALTSDGAVTLNPAFSNKRTKLRLALTLGSGSKSKSGGGGGDDDDEGGTGGPAEDSASLEEDRKLYLQATMVRLLKTHRAVDHNALVTMVIEQAKHRFKPSVPLIKKCIEALMDKGYMEREGGAVGIVKGTQILFQVDQLHTIMDQEQAGQFSHQSSAASHHVALVDHATHGRHEPPPAPARPGVATAEHLAHQEQGFIAAAHRTDRTMDARIESAHRASEVHFERTGRKLLVTRDSLEKGHALMELSKWESNGRPGTRHSHGSSS</sequence>
<keyword evidence="12" id="KW-1185">Reference proteome</keyword>
<dbReference type="Gene3D" id="1.20.1310.10">
    <property type="entry name" value="Cullin Repeats"/>
    <property type="match status" value="4"/>
</dbReference>
<evidence type="ECO:0000256" key="9">
    <source>
        <dbReference type="SAM" id="MobiDB-lite"/>
    </source>
</evidence>
<accession>A0A1Y2HD12</accession>
<comment type="pathway">
    <text evidence="1">Protein modification; protein ubiquitination.</text>
</comment>
<dbReference type="InterPro" id="IPR036388">
    <property type="entry name" value="WH-like_DNA-bd_sf"/>
</dbReference>
<evidence type="ECO:0000313" key="12">
    <source>
        <dbReference type="Proteomes" id="UP000193411"/>
    </source>
</evidence>
<evidence type="ECO:0000256" key="8">
    <source>
        <dbReference type="RuleBase" id="RU003829"/>
    </source>
</evidence>
<dbReference type="InterPro" id="IPR016159">
    <property type="entry name" value="Cullin_repeat-like_dom_sf"/>
</dbReference>
<dbReference type="InterPro" id="IPR045093">
    <property type="entry name" value="Cullin"/>
</dbReference>
<comment type="caution">
    <text evidence="11">The sequence shown here is derived from an EMBL/GenBank/DDBJ whole genome shotgun (WGS) entry which is preliminary data.</text>
</comment>
<name>A0A1Y2HD12_9FUNG</name>
<evidence type="ECO:0000259" key="10">
    <source>
        <dbReference type="PROSITE" id="PS50069"/>
    </source>
</evidence>
<evidence type="ECO:0000256" key="2">
    <source>
        <dbReference type="ARBA" id="ARBA00006019"/>
    </source>
</evidence>
<dbReference type="InterPro" id="IPR016158">
    <property type="entry name" value="Cullin_homology"/>
</dbReference>
<dbReference type="InterPro" id="IPR036390">
    <property type="entry name" value="WH_DNA-bd_sf"/>
</dbReference>
<dbReference type="Proteomes" id="UP000193411">
    <property type="component" value="Unassembled WGS sequence"/>
</dbReference>
<dbReference type="InterPro" id="IPR019559">
    <property type="entry name" value="Cullin_neddylation_domain"/>
</dbReference>
<dbReference type="SMART" id="SM00182">
    <property type="entry name" value="CULLIN"/>
    <property type="match status" value="1"/>
</dbReference>
<gene>
    <name evidence="11" type="ORF">BCR44DRAFT_1502014</name>
</gene>
<evidence type="ECO:0000256" key="6">
    <source>
        <dbReference type="ARBA" id="ARBA00040451"/>
    </source>
</evidence>
<dbReference type="Pfam" id="PF00888">
    <property type="entry name" value="Cullin"/>
    <property type="match status" value="1"/>
</dbReference>
<keyword evidence="3" id="KW-1017">Isopeptide bond</keyword>
<dbReference type="Pfam" id="PF10557">
    <property type="entry name" value="Cullin_Nedd8"/>
    <property type="match status" value="1"/>
</dbReference>
<evidence type="ECO:0000256" key="7">
    <source>
        <dbReference type="PROSITE-ProRule" id="PRU00330"/>
    </source>
</evidence>
<dbReference type="FunFam" id="1.20.1310.10:FF:000014">
    <property type="entry name" value="Cullin 5"/>
    <property type="match status" value="1"/>
</dbReference>
<feature type="domain" description="Cullin family profile" evidence="10">
    <location>
        <begin position="329"/>
        <end position="394"/>
    </location>
</feature>
<organism evidence="11 12">
    <name type="scientific">Catenaria anguillulae PL171</name>
    <dbReference type="NCBI Taxonomy" id="765915"/>
    <lineage>
        <taxon>Eukaryota</taxon>
        <taxon>Fungi</taxon>
        <taxon>Fungi incertae sedis</taxon>
        <taxon>Blastocladiomycota</taxon>
        <taxon>Blastocladiomycetes</taxon>
        <taxon>Blastocladiales</taxon>
        <taxon>Catenariaceae</taxon>
        <taxon>Catenaria</taxon>
    </lineage>
</organism>
<dbReference type="OrthoDB" id="27073at2759"/>
<evidence type="ECO:0000256" key="3">
    <source>
        <dbReference type="ARBA" id="ARBA00022499"/>
    </source>
</evidence>
<dbReference type="SUPFAM" id="SSF46785">
    <property type="entry name" value="Winged helix' DNA-binding domain"/>
    <property type="match status" value="1"/>
</dbReference>
<feature type="region of interest" description="Disordered" evidence="9">
    <location>
        <begin position="554"/>
        <end position="585"/>
    </location>
</feature>
<dbReference type="PROSITE" id="PS50069">
    <property type="entry name" value="CULLIN_2"/>
    <property type="match status" value="1"/>
</dbReference>
<dbReference type="STRING" id="765915.A0A1Y2HD12"/>
<keyword evidence="4" id="KW-0833">Ubl conjugation pathway</keyword>
<evidence type="ECO:0000256" key="5">
    <source>
        <dbReference type="ARBA" id="ARBA00022843"/>
    </source>
</evidence>
<keyword evidence="5" id="KW-0832">Ubl conjugation</keyword>
<evidence type="ECO:0000256" key="4">
    <source>
        <dbReference type="ARBA" id="ARBA00022786"/>
    </source>
</evidence>